<proteinExistence type="predicted"/>
<keyword evidence="1" id="KW-1133">Transmembrane helix</keyword>
<evidence type="ECO:0000313" key="3">
    <source>
        <dbReference type="Proteomes" id="UP000831963"/>
    </source>
</evidence>
<protein>
    <submittedName>
        <fullName evidence="2">DUF393 domain-containing protein</fullName>
    </submittedName>
</protein>
<dbReference type="Proteomes" id="UP000831963">
    <property type="component" value="Chromosome"/>
</dbReference>
<reference evidence="2 3" key="1">
    <citation type="submission" date="2021-06" db="EMBL/GenBank/DDBJ databases">
        <title>Genome-based taxonomic framework of Microbacterium strains isolated from marine environment, the description of four new species and reclassification of four preexisting species.</title>
        <authorList>
            <person name="Lee S.D."/>
            <person name="Kim S.-M."/>
            <person name="Byeon Y.-S."/>
            <person name="Yang H.L."/>
            <person name="Kim I.S."/>
        </authorList>
    </citation>
    <scope>NUCLEOTIDE SEQUENCE [LARGE SCALE GENOMIC DNA]</scope>
    <source>
        <strain evidence="2 3">SSW1-36</strain>
    </source>
</reference>
<keyword evidence="1" id="KW-0812">Transmembrane</keyword>
<dbReference type="Pfam" id="PF04134">
    <property type="entry name" value="DCC1-like"/>
    <property type="match status" value="1"/>
</dbReference>
<keyword evidence="1" id="KW-0472">Membrane</keyword>
<feature type="transmembrane region" description="Helical" evidence="1">
    <location>
        <begin position="84"/>
        <end position="105"/>
    </location>
</feature>
<gene>
    <name evidence="2" type="ORF">KV396_03640</name>
</gene>
<evidence type="ECO:0000256" key="1">
    <source>
        <dbReference type="SAM" id="Phobius"/>
    </source>
</evidence>
<keyword evidence="3" id="KW-1185">Reference proteome</keyword>
<dbReference type="RefSeq" id="WP_247956852.1">
    <property type="nucleotide sequence ID" value="NZ_CP078077.1"/>
</dbReference>
<sequence length="130" mass="14694">MRSRPLLVFDGDCGFCTTAVSVLEKRLARFPEVEPWQWLDLDVLGLSNHDVTHYVWLVVGEQRFRGHAAFAALLRMQPGRWMRFLGWMLVTPPFAWAAALGYALVARFRHRLPGGTAACAMPRGHARDSS</sequence>
<organism evidence="2 3">
    <name type="scientific">Microbacterium galbinum</name>
    <dbReference type="NCBI Taxonomy" id="2851646"/>
    <lineage>
        <taxon>Bacteria</taxon>
        <taxon>Bacillati</taxon>
        <taxon>Actinomycetota</taxon>
        <taxon>Actinomycetes</taxon>
        <taxon>Micrococcales</taxon>
        <taxon>Microbacteriaceae</taxon>
        <taxon>Microbacterium</taxon>
    </lineage>
</organism>
<accession>A0ABY4ILW9</accession>
<evidence type="ECO:0000313" key="2">
    <source>
        <dbReference type="EMBL" id="UPL13612.1"/>
    </source>
</evidence>
<name>A0ABY4ILW9_9MICO</name>
<dbReference type="InterPro" id="IPR007263">
    <property type="entry name" value="DCC1-like"/>
</dbReference>
<dbReference type="EMBL" id="CP078077">
    <property type="protein sequence ID" value="UPL13612.1"/>
    <property type="molecule type" value="Genomic_DNA"/>
</dbReference>